<feature type="transmembrane region" description="Helical" evidence="6">
    <location>
        <begin position="480"/>
        <end position="499"/>
    </location>
</feature>
<organism evidence="8 9">
    <name type="scientific">Diaporthe australafricana</name>
    <dbReference type="NCBI Taxonomy" id="127596"/>
    <lineage>
        <taxon>Eukaryota</taxon>
        <taxon>Fungi</taxon>
        <taxon>Dikarya</taxon>
        <taxon>Ascomycota</taxon>
        <taxon>Pezizomycotina</taxon>
        <taxon>Sordariomycetes</taxon>
        <taxon>Sordariomycetidae</taxon>
        <taxon>Diaporthales</taxon>
        <taxon>Diaporthaceae</taxon>
        <taxon>Diaporthe</taxon>
    </lineage>
</organism>
<dbReference type="EMBL" id="JAWRVE010000051">
    <property type="protein sequence ID" value="KAL1867256.1"/>
    <property type="molecule type" value="Genomic_DNA"/>
</dbReference>
<name>A0ABR3WU96_9PEZI</name>
<keyword evidence="9" id="KW-1185">Reference proteome</keyword>
<evidence type="ECO:0000256" key="1">
    <source>
        <dbReference type="ARBA" id="ARBA00004141"/>
    </source>
</evidence>
<evidence type="ECO:0000313" key="9">
    <source>
        <dbReference type="Proteomes" id="UP001583177"/>
    </source>
</evidence>
<dbReference type="PROSITE" id="PS50850">
    <property type="entry name" value="MFS"/>
    <property type="match status" value="1"/>
</dbReference>
<comment type="subcellular location">
    <subcellularLocation>
        <location evidence="1">Membrane</location>
        <topology evidence="1">Multi-pass membrane protein</topology>
    </subcellularLocation>
</comment>
<feature type="compositionally biased region" description="Low complexity" evidence="5">
    <location>
        <begin position="67"/>
        <end position="94"/>
    </location>
</feature>
<feature type="transmembrane region" description="Helical" evidence="6">
    <location>
        <begin position="231"/>
        <end position="248"/>
    </location>
</feature>
<keyword evidence="3 6" id="KW-1133">Transmembrane helix</keyword>
<dbReference type="PANTHER" id="PTHR23502">
    <property type="entry name" value="MAJOR FACILITATOR SUPERFAMILY"/>
    <property type="match status" value="1"/>
</dbReference>
<dbReference type="Gene3D" id="1.20.1250.20">
    <property type="entry name" value="MFS general substrate transporter like domains"/>
    <property type="match status" value="1"/>
</dbReference>
<evidence type="ECO:0000259" key="7">
    <source>
        <dbReference type="PROSITE" id="PS50850"/>
    </source>
</evidence>
<dbReference type="Pfam" id="PF07690">
    <property type="entry name" value="MFS_1"/>
    <property type="match status" value="1"/>
</dbReference>
<feature type="transmembrane region" description="Helical" evidence="6">
    <location>
        <begin position="319"/>
        <end position="339"/>
    </location>
</feature>
<evidence type="ECO:0000256" key="3">
    <source>
        <dbReference type="ARBA" id="ARBA00022989"/>
    </source>
</evidence>
<feature type="region of interest" description="Disordered" evidence="5">
    <location>
        <begin position="1"/>
        <end position="94"/>
    </location>
</feature>
<dbReference type="InterPro" id="IPR036259">
    <property type="entry name" value="MFS_trans_sf"/>
</dbReference>
<feature type="compositionally biased region" description="Basic and acidic residues" evidence="5">
    <location>
        <begin position="36"/>
        <end position="46"/>
    </location>
</feature>
<dbReference type="Proteomes" id="UP001583177">
    <property type="component" value="Unassembled WGS sequence"/>
</dbReference>
<evidence type="ECO:0000313" key="8">
    <source>
        <dbReference type="EMBL" id="KAL1867256.1"/>
    </source>
</evidence>
<feature type="transmembrane region" description="Helical" evidence="6">
    <location>
        <begin position="397"/>
        <end position="421"/>
    </location>
</feature>
<feature type="compositionally biased region" description="Basic and acidic residues" evidence="5">
    <location>
        <begin position="125"/>
        <end position="138"/>
    </location>
</feature>
<evidence type="ECO:0000256" key="6">
    <source>
        <dbReference type="SAM" id="Phobius"/>
    </source>
</evidence>
<reference evidence="8 9" key="1">
    <citation type="journal article" date="2024" name="IMA Fungus">
        <title>IMA Genome - F19 : A genome assembly and annotation guide to empower mycologists, including annotated draft genome sequences of Ceratocystis pirilliformis, Diaporthe australafricana, Fusarium ophioides, Paecilomyces lecythidis, and Sporothrix stenoceras.</title>
        <authorList>
            <person name="Aylward J."/>
            <person name="Wilson A.M."/>
            <person name="Visagie C.M."/>
            <person name="Spraker J."/>
            <person name="Barnes I."/>
            <person name="Buitendag C."/>
            <person name="Ceriani C."/>
            <person name="Del Mar Angel L."/>
            <person name="du Plessis D."/>
            <person name="Fuchs T."/>
            <person name="Gasser K."/>
            <person name="Kramer D."/>
            <person name="Li W."/>
            <person name="Munsamy K."/>
            <person name="Piso A."/>
            <person name="Price J.L."/>
            <person name="Sonnekus B."/>
            <person name="Thomas C."/>
            <person name="van der Nest A."/>
            <person name="van Dijk A."/>
            <person name="van Heerden A."/>
            <person name="van Vuuren N."/>
            <person name="Yilmaz N."/>
            <person name="Duong T.A."/>
            <person name="van der Merwe N.A."/>
            <person name="Wingfield M.J."/>
            <person name="Wingfield B.D."/>
        </authorList>
    </citation>
    <scope>NUCLEOTIDE SEQUENCE [LARGE SCALE GENOMIC DNA]</scope>
    <source>
        <strain evidence="8 9">CMW 18300</strain>
    </source>
</reference>
<feature type="transmembrane region" description="Helical" evidence="6">
    <location>
        <begin position="505"/>
        <end position="526"/>
    </location>
</feature>
<dbReference type="InterPro" id="IPR020846">
    <property type="entry name" value="MFS_dom"/>
</dbReference>
<proteinExistence type="predicted"/>
<feature type="domain" description="Major facilitator superfamily (MFS) profile" evidence="7">
    <location>
        <begin position="166"/>
        <end position="600"/>
    </location>
</feature>
<feature type="region of interest" description="Disordered" evidence="5">
    <location>
        <begin position="112"/>
        <end position="138"/>
    </location>
</feature>
<protein>
    <recommendedName>
        <fullName evidence="7">Major facilitator superfamily (MFS) profile domain-containing protein</fullName>
    </recommendedName>
</protein>
<feature type="compositionally biased region" description="Basic and acidic residues" evidence="5">
    <location>
        <begin position="1"/>
        <end position="11"/>
    </location>
</feature>
<feature type="compositionally biased region" description="Polar residues" evidence="5">
    <location>
        <begin position="12"/>
        <end position="25"/>
    </location>
</feature>
<feature type="transmembrane region" description="Helical" evidence="6">
    <location>
        <begin position="573"/>
        <end position="593"/>
    </location>
</feature>
<sequence length="609" mass="66627">MASEEFVEKDANSSTLGRLDTSTSSEKIEGASIDKGSVDSREEKTETGTTETATNDDEATYESIRPATGTSGAARATGRSLVKTRSSGLSTRSSLSRVRSYNGYGCDDLDEAHDLDEADGGAGGDAEKGRRTPQGREKDAFEVGFEGGNDDPWCPRSMGVLRKWAIVGLTSLGSFCVTCASSIYTSTYTQMDAEFGCSRIVATLGLSMFVLGIALGPMWSPLSEFYGRRPIYLAAFAAFTIWIIPSAVAKNIQTVIISRFFQGLSGSAFLSVSGGTVGDLFTPNQMHYPMIMFTAAPFLGPSFGPMIGGFINSNVNWRWTHYMLIIWAFMICLALVVTVPETYHPVVLRNKARKLRKDTGDERWKAPIEKSNKSLVRTVGLSLLRPFQILIFEPMALILNLYSAILLGILYLFFGAFPLVFQGTYGFNLWQTGLTFLGMLVGMFCAAIMGPLWVKIRAQLIEKNGRLTGVEGKAEPEYRLPSAILGSFLVTIGLFWFGWSSFPWVHWVMPIIGSAIFGAGTLLVFSGTFSYLVDAYPLYAASSLAANALARCSFAAAFPLFGLQMYEKLGNQWATSSLAFLTVAMLPFPYLFYRFGKRIRAHSKMATAD</sequence>
<feature type="transmembrane region" description="Helical" evidence="6">
    <location>
        <begin position="538"/>
        <end position="561"/>
    </location>
</feature>
<evidence type="ECO:0000256" key="5">
    <source>
        <dbReference type="SAM" id="MobiDB-lite"/>
    </source>
</evidence>
<evidence type="ECO:0000256" key="2">
    <source>
        <dbReference type="ARBA" id="ARBA00022692"/>
    </source>
</evidence>
<feature type="transmembrane region" description="Helical" evidence="6">
    <location>
        <begin position="164"/>
        <end position="185"/>
    </location>
</feature>
<feature type="transmembrane region" description="Helical" evidence="6">
    <location>
        <begin position="260"/>
        <end position="281"/>
    </location>
</feature>
<dbReference type="PANTHER" id="PTHR23502:SF7">
    <property type="entry name" value="DRUG_PROTON ANTIPORTER YHK8-RELATED"/>
    <property type="match status" value="1"/>
</dbReference>
<accession>A0ABR3WU96</accession>
<keyword evidence="2 6" id="KW-0812">Transmembrane</keyword>
<evidence type="ECO:0000256" key="4">
    <source>
        <dbReference type="ARBA" id="ARBA00023136"/>
    </source>
</evidence>
<dbReference type="InterPro" id="IPR011701">
    <property type="entry name" value="MFS"/>
</dbReference>
<dbReference type="CDD" id="cd17323">
    <property type="entry name" value="MFS_Tpo1_MDR_like"/>
    <property type="match status" value="1"/>
</dbReference>
<dbReference type="SUPFAM" id="SSF103473">
    <property type="entry name" value="MFS general substrate transporter"/>
    <property type="match status" value="1"/>
</dbReference>
<feature type="transmembrane region" description="Helical" evidence="6">
    <location>
        <begin position="288"/>
        <end position="307"/>
    </location>
</feature>
<feature type="transmembrane region" description="Helical" evidence="6">
    <location>
        <begin position="200"/>
        <end position="219"/>
    </location>
</feature>
<gene>
    <name evidence="8" type="ORF">Daus18300_006375</name>
</gene>
<feature type="transmembrane region" description="Helical" evidence="6">
    <location>
        <begin position="433"/>
        <end position="454"/>
    </location>
</feature>
<keyword evidence="4 6" id="KW-0472">Membrane</keyword>
<comment type="caution">
    <text evidence="8">The sequence shown here is derived from an EMBL/GenBank/DDBJ whole genome shotgun (WGS) entry which is preliminary data.</text>
</comment>